<keyword evidence="4" id="KW-0732">Signal</keyword>
<evidence type="ECO:0000256" key="2">
    <source>
        <dbReference type="ARBA" id="ARBA00022679"/>
    </source>
</evidence>
<dbReference type="InterPro" id="IPR002123">
    <property type="entry name" value="Plipid/glycerol_acylTrfase"/>
</dbReference>
<evidence type="ECO:0000256" key="3">
    <source>
        <dbReference type="ARBA" id="ARBA00023315"/>
    </source>
</evidence>
<feature type="signal peptide" evidence="4">
    <location>
        <begin position="1"/>
        <end position="21"/>
    </location>
</feature>
<evidence type="ECO:0000256" key="1">
    <source>
        <dbReference type="ARBA" id="ARBA00005189"/>
    </source>
</evidence>
<organism evidence="6 7">
    <name type="scientific">Neogemmobacter tilapiae</name>
    <dbReference type="NCBI Taxonomy" id="875041"/>
    <lineage>
        <taxon>Bacteria</taxon>
        <taxon>Pseudomonadati</taxon>
        <taxon>Pseudomonadota</taxon>
        <taxon>Alphaproteobacteria</taxon>
        <taxon>Rhodobacterales</taxon>
        <taxon>Paracoccaceae</taxon>
        <taxon>Neogemmobacter</taxon>
    </lineage>
</organism>
<evidence type="ECO:0000259" key="5">
    <source>
        <dbReference type="SMART" id="SM00563"/>
    </source>
</evidence>
<comment type="caution">
    <text evidence="6">The sequence shown here is derived from an EMBL/GenBank/DDBJ whole genome shotgun (WGS) entry which is preliminary data.</text>
</comment>
<accession>A0A918TP94</accession>
<dbReference type="EMBL" id="BMYJ01000004">
    <property type="protein sequence ID" value="GHC53500.1"/>
    <property type="molecule type" value="Genomic_DNA"/>
</dbReference>
<dbReference type="SUPFAM" id="SSF69593">
    <property type="entry name" value="Glycerol-3-phosphate (1)-acyltransferase"/>
    <property type="match status" value="1"/>
</dbReference>
<gene>
    <name evidence="6" type="ORF">GCM10007315_15250</name>
</gene>
<dbReference type="AlphaFoldDB" id="A0A918TP94"/>
<dbReference type="Pfam" id="PF01553">
    <property type="entry name" value="Acyltransferase"/>
    <property type="match status" value="1"/>
</dbReference>
<evidence type="ECO:0000313" key="7">
    <source>
        <dbReference type="Proteomes" id="UP000638981"/>
    </source>
</evidence>
<evidence type="ECO:0000256" key="4">
    <source>
        <dbReference type="SAM" id="SignalP"/>
    </source>
</evidence>
<sequence>MNFGARVAAMAIVVFARAVTAAQARWQGCGPEAVQRVYFANHTSNGDFVLLWSVLPGALKQQTRPVAALDYWLSTPIRAFLGRQVFNAVLIDRRPEERKEDPVAQMAQALDDGSSLILFPEGGRNTTEAPLLPFKTGLYHLAKTRPTVDLVPVWIANLNRVMPKGEVVPVPLICTVTFGAPMHLGVDEEKAAFLERASQALAALAPANARGAV</sequence>
<dbReference type="Proteomes" id="UP000638981">
    <property type="component" value="Unassembled WGS sequence"/>
</dbReference>
<dbReference type="GO" id="GO:0006654">
    <property type="term" value="P:phosphatidic acid biosynthetic process"/>
    <property type="evidence" value="ECO:0007669"/>
    <property type="project" value="TreeGrafter"/>
</dbReference>
<keyword evidence="7" id="KW-1185">Reference proteome</keyword>
<keyword evidence="2" id="KW-0808">Transferase</keyword>
<keyword evidence="3 6" id="KW-0012">Acyltransferase</keyword>
<protein>
    <submittedName>
        <fullName evidence="6">1-acyl-sn-glycerol-3-phosphate acyltransferase</fullName>
    </submittedName>
</protein>
<dbReference type="PANTHER" id="PTHR10434">
    <property type="entry name" value="1-ACYL-SN-GLYCEROL-3-PHOSPHATE ACYLTRANSFERASE"/>
    <property type="match status" value="1"/>
</dbReference>
<comment type="pathway">
    <text evidence="1">Lipid metabolism.</text>
</comment>
<dbReference type="PANTHER" id="PTHR10434:SF11">
    <property type="entry name" value="1-ACYL-SN-GLYCEROL-3-PHOSPHATE ACYLTRANSFERASE"/>
    <property type="match status" value="1"/>
</dbReference>
<reference evidence="6" key="2">
    <citation type="submission" date="2020-09" db="EMBL/GenBank/DDBJ databases">
        <authorList>
            <person name="Sun Q."/>
            <person name="Kim S."/>
        </authorList>
    </citation>
    <scope>NUCLEOTIDE SEQUENCE</scope>
    <source>
        <strain evidence="6">KCTC 23310</strain>
    </source>
</reference>
<name>A0A918TP94_9RHOB</name>
<dbReference type="CDD" id="cd07989">
    <property type="entry name" value="LPLAT_AGPAT-like"/>
    <property type="match status" value="1"/>
</dbReference>
<dbReference type="GO" id="GO:0003841">
    <property type="term" value="F:1-acylglycerol-3-phosphate O-acyltransferase activity"/>
    <property type="evidence" value="ECO:0007669"/>
    <property type="project" value="TreeGrafter"/>
</dbReference>
<feature type="domain" description="Phospholipid/glycerol acyltransferase" evidence="5">
    <location>
        <begin position="36"/>
        <end position="158"/>
    </location>
</feature>
<dbReference type="RefSeq" id="WP_189411248.1">
    <property type="nucleotide sequence ID" value="NZ_BMYJ01000004.1"/>
</dbReference>
<reference evidence="6" key="1">
    <citation type="journal article" date="2014" name="Int. J. Syst. Evol. Microbiol.">
        <title>Complete genome sequence of Corynebacterium casei LMG S-19264T (=DSM 44701T), isolated from a smear-ripened cheese.</title>
        <authorList>
            <consortium name="US DOE Joint Genome Institute (JGI-PGF)"/>
            <person name="Walter F."/>
            <person name="Albersmeier A."/>
            <person name="Kalinowski J."/>
            <person name="Ruckert C."/>
        </authorList>
    </citation>
    <scope>NUCLEOTIDE SEQUENCE</scope>
    <source>
        <strain evidence="6">KCTC 23310</strain>
    </source>
</reference>
<proteinExistence type="predicted"/>
<feature type="chain" id="PRO_5037850067" evidence="4">
    <location>
        <begin position="22"/>
        <end position="213"/>
    </location>
</feature>
<dbReference type="SMART" id="SM00563">
    <property type="entry name" value="PlsC"/>
    <property type="match status" value="1"/>
</dbReference>
<evidence type="ECO:0000313" key="6">
    <source>
        <dbReference type="EMBL" id="GHC53500.1"/>
    </source>
</evidence>